<accession>A0A1I2AYU7</accession>
<proteinExistence type="predicted"/>
<sequence length="199" mass="22960">MTTWFLCTIQYIKILENDKAKNVSEQYLVDAVSFTDAETRLYRSLSSAIKDFIITRVSKTNYIDVFNYEDCETWYKCKISYLDVDEHSGKEKRVSKYMLIAAPNPREAYDRLQAQLSTWVIPFEITDINLSPILEVIPYVSGEELLENTNLKPIKQIAGATEADYEKAELEAEIEEEIVEEEEIIDDETGEIIEDSTEA</sequence>
<keyword evidence="3" id="KW-1185">Reference proteome</keyword>
<organism evidence="2 3">
    <name type="scientific">Thermoflexibacter ruber</name>
    <dbReference type="NCBI Taxonomy" id="1003"/>
    <lineage>
        <taxon>Bacteria</taxon>
        <taxon>Pseudomonadati</taxon>
        <taxon>Bacteroidota</taxon>
        <taxon>Cytophagia</taxon>
        <taxon>Cytophagales</taxon>
        <taxon>Thermoflexibacteraceae</taxon>
        <taxon>Thermoflexibacter</taxon>
    </lineage>
</organism>
<evidence type="ECO:0008006" key="4">
    <source>
        <dbReference type="Google" id="ProtNLM"/>
    </source>
</evidence>
<dbReference type="InterPro" id="IPR027848">
    <property type="entry name" value="DUF4494"/>
</dbReference>
<dbReference type="EMBL" id="FONY01000002">
    <property type="protein sequence ID" value="SFE48070.1"/>
    <property type="molecule type" value="Genomic_DNA"/>
</dbReference>
<evidence type="ECO:0000313" key="2">
    <source>
        <dbReference type="EMBL" id="SFE48070.1"/>
    </source>
</evidence>
<dbReference type="RefSeq" id="WP_091538657.1">
    <property type="nucleotide sequence ID" value="NZ_FONY01000002.1"/>
</dbReference>
<dbReference type="AlphaFoldDB" id="A0A1I2AYU7"/>
<name>A0A1I2AYU7_9BACT</name>
<reference evidence="2 3" key="1">
    <citation type="submission" date="2016-10" db="EMBL/GenBank/DDBJ databases">
        <authorList>
            <person name="de Groot N.N."/>
        </authorList>
    </citation>
    <scope>NUCLEOTIDE SEQUENCE [LARGE SCALE GENOMIC DNA]</scope>
    <source>
        <strain>GEY</strain>
        <strain evidence="3">DSM 9560</strain>
    </source>
</reference>
<feature type="coiled-coil region" evidence="1">
    <location>
        <begin position="160"/>
        <end position="191"/>
    </location>
</feature>
<dbReference type="Proteomes" id="UP000199513">
    <property type="component" value="Unassembled WGS sequence"/>
</dbReference>
<evidence type="ECO:0000313" key="3">
    <source>
        <dbReference type="Proteomes" id="UP000199513"/>
    </source>
</evidence>
<dbReference type="OrthoDB" id="954784at2"/>
<gene>
    <name evidence="2" type="ORF">SAMN04488541_100229</name>
</gene>
<dbReference type="STRING" id="1003.SAMN04488541_100229"/>
<keyword evidence="1" id="KW-0175">Coiled coil</keyword>
<protein>
    <recommendedName>
        <fullName evidence="4">DUF4494 domain-containing protein</fullName>
    </recommendedName>
</protein>
<evidence type="ECO:0000256" key="1">
    <source>
        <dbReference type="SAM" id="Coils"/>
    </source>
</evidence>
<dbReference type="Pfam" id="PF14902">
    <property type="entry name" value="DUF4494"/>
    <property type="match status" value="1"/>
</dbReference>